<dbReference type="Proteomes" id="UP000005262">
    <property type="component" value="Chromosome"/>
</dbReference>
<dbReference type="Gene3D" id="3.40.1350.60">
    <property type="match status" value="1"/>
</dbReference>
<dbReference type="PANTHER" id="PTHR30545">
    <property type="entry name" value="SUGAR FERMENTATION STIMULATION PROTEIN A"/>
    <property type="match status" value="1"/>
</dbReference>
<proteinExistence type="inferred from homology"/>
<dbReference type="KEGG" id="dmi:Desmer_2270"/>
<dbReference type="GO" id="GO:0003677">
    <property type="term" value="F:DNA binding"/>
    <property type="evidence" value="ECO:0007669"/>
    <property type="project" value="InterPro"/>
</dbReference>
<keyword evidence="5" id="KW-1185">Reference proteome</keyword>
<feature type="domain" description="SfsA N-terminal OB" evidence="3">
    <location>
        <begin position="12"/>
        <end position="77"/>
    </location>
</feature>
<reference evidence="4 5" key="1">
    <citation type="journal article" date="2012" name="J. Bacteriol.">
        <title>Complete genome sequences of Desulfosporosinus orientis DSM765T, Desulfosporosinus youngiae DSM17734T, Desulfosporosinus meridiei DSM13257T, and Desulfosporosinus acidiphilus DSM22704T.</title>
        <authorList>
            <person name="Pester M."/>
            <person name="Brambilla E."/>
            <person name="Alazard D."/>
            <person name="Rattei T."/>
            <person name="Weinmaier T."/>
            <person name="Han J."/>
            <person name="Lucas S."/>
            <person name="Lapidus A."/>
            <person name="Cheng J.F."/>
            <person name="Goodwin L."/>
            <person name="Pitluck S."/>
            <person name="Peters L."/>
            <person name="Ovchinnikova G."/>
            <person name="Teshima H."/>
            <person name="Detter J.C."/>
            <person name="Han C.S."/>
            <person name="Tapia R."/>
            <person name="Land M.L."/>
            <person name="Hauser L."/>
            <person name="Kyrpides N.C."/>
            <person name="Ivanova N.N."/>
            <person name="Pagani I."/>
            <person name="Huntmann M."/>
            <person name="Wei C.L."/>
            <person name="Davenport K.W."/>
            <person name="Daligault H."/>
            <person name="Chain P.S."/>
            <person name="Chen A."/>
            <person name="Mavromatis K."/>
            <person name="Markowitz V."/>
            <person name="Szeto E."/>
            <person name="Mikhailova N."/>
            <person name="Pati A."/>
            <person name="Wagner M."/>
            <person name="Woyke T."/>
            <person name="Ollivier B."/>
            <person name="Klenk H.P."/>
            <person name="Spring S."/>
            <person name="Loy A."/>
        </authorList>
    </citation>
    <scope>NUCLEOTIDE SEQUENCE [LARGE SCALE GENOMIC DNA]</scope>
    <source>
        <strain evidence="5">ATCC BAA-275 / DSM 13257 / NCIMB 13706 / S10</strain>
    </source>
</reference>
<gene>
    <name evidence="1" type="primary">sfsA</name>
    <name evidence="4" type="ordered locus">Desmer_2270</name>
</gene>
<evidence type="ECO:0000313" key="4">
    <source>
        <dbReference type="EMBL" id="AFQ44205.1"/>
    </source>
</evidence>
<dbReference type="AlphaFoldDB" id="J7IRC6"/>
<evidence type="ECO:0000313" key="5">
    <source>
        <dbReference type="Proteomes" id="UP000005262"/>
    </source>
</evidence>
<dbReference type="InterPro" id="IPR040452">
    <property type="entry name" value="SfsA_C"/>
</dbReference>
<evidence type="ECO:0000259" key="2">
    <source>
        <dbReference type="Pfam" id="PF03749"/>
    </source>
</evidence>
<dbReference type="Pfam" id="PF17746">
    <property type="entry name" value="SfsA_N"/>
    <property type="match status" value="1"/>
</dbReference>
<dbReference type="OrthoDB" id="9802365at2"/>
<dbReference type="HAMAP" id="MF_00095">
    <property type="entry name" value="SfsA"/>
    <property type="match status" value="1"/>
</dbReference>
<dbReference type="InterPro" id="IPR005224">
    <property type="entry name" value="SfsA"/>
</dbReference>
<dbReference type="STRING" id="768704.Desmer_2270"/>
<dbReference type="EMBL" id="CP003629">
    <property type="protein sequence ID" value="AFQ44205.1"/>
    <property type="molecule type" value="Genomic_DNA"/>
</dbReference>
<accession>J7IRC6</accession>
<dbReference type="Gene3D" id="2.40.50.580">
    <property type="match status" value="1"/>
</dbReference>
<protein>
    <recommendedName>
        <fullName evidence="1">Sugar fermentation stimulation protein homolog</fullName>
    </recommendedName>
</protein>
<comment type="similarity">
    <text evidence="1">Belongs to the SfsA family.</text>
</comment>
<dbReference type="CDD" id="cd22359">
    <property type="entry name" value="SfsA-like_bacterial"/>
    <property type="match status" value="1"/>
</dbReference>
<name>J7IRC6_DESMD</name>
<reference evidence="5" key="2">
    <citation type="submission" date="2012-08" db="EMBL/GenBank/DDBJ databases">
        <title>Finished genome of Desulfosporosinus meridiei DSM 13257.</title>
        <authorList>
            <person name="Huntemann M."/>
            <person name="Wei C.-L."/>
            <person name="Han J."/>
            <person name="Detter J.C."/>
            <person name="Han C."/>
            <person name="Davenport K."/>
            <person name="Daligault H."/>
            <person name="Erkkila T."/>
            <person name="Gu W."/>
            <person name="Munk A.C.C."/>
            <person name="Teshima H."/>
            <person name="Xu Y."/>
            <person name="Chain P."/>
            <person name="Tapia R."/>
            <person name="Chen A."/>
            <person name="Krypides N."/>
            <person name="Mavromatis K."/>
            <person name="Markowitz V."/>
            <person name="Szeto E."/>
            <person name="Ivanova N."/>
            <person name="Mikhailova N."/>
            <person name="Ovchinnikova G."/>
            <person name="Pagani I."/>
            <person name="Pati A."/>
            <person name="Goodwin L."/>
            <person name="Peters L."/>
            <person name="Pitluck S."/>
            <person name="Woyke T."/>
            <person name="Pester M."/>
            <person name="Spring S."/>
            <person name="Ollivier B."/>
            <person name="Rattei T."/>
            <person name="Klenk H.-P."/>
            <person name="Wagner M."/>
            <person name="Loy A."/>
        </authorList>
    </citation>
    <scope>NUCLEOTIDE SEQUENCE [LARGE SCALE GENOMIC DNA]</scope>
    <source>
        <strain evidence="5">ATCC BAA-275 / DSM 13257 / NCIMB 13706 / S10</strain>
    </source>
</reference>
<dbReference type="InterPro" id="IPR041465">
    <property type="entry name" value="SfsA_N"/>
</dbReference>
<dbReference type="NCBIfam" id="TIGR00230">
    <property type="entry name" value="sfsA"/>
    <property type="match status" value="1"/>
</dbReference>
<sequence>MKYSSVKIARFIRRPNRFIAHVIVDNNEEIVHVKNTGRCREILQEGAMVILEEAKNTGRKTKYSLIASYKGDVLINIDSQVPNLVVFDGINEGKIKEFREVTQLSKEVIYGNSRFDLYFESNDQRGFIEVKGVTLETEGIAMFPDAPTQRGCKHIYEMIKAVEEGYAGFIFFLIQMKGVNYFTPFEIRDPEFTKALRLASEKGVTILAYDSIVSEDGITIGTPVEVRLC</sequence>
<dbReference type="RefSeq" id="WP_014903119.1">
    <property type="nucleotide sequence ID" value="NC_018515.1"/>
</dbReference>
<dbReference type="HOGENOM" id="CLU_052299_1_0_9"/>
<feature type="domain" description="Sugar fermentation stimulation protein C-terminal" evidence="2">
    <location>
        <begin position="80"/>
        <end position="216"/>
    </location>
</feature>
<evidence type="ECO:0000259" key="3">
    <source>
        <dbReference type="Pfam" id="PF17746"/>
    </source>
</evidence>
<dbReference type="Pfam" id="PF03749">
    <property type="entry name" value="SfsA"/>
    <property type="match status" value="1"/>
</dbReference>
<dbReference type="eggNOG" id="COG1489">
    <property type="taxonomic scope" value="Bacteria"/>
</dbReference>
<dbReference type="PANTHER" id="PTHR30545:SF2">
    <property type="entry name" value="SUGAR FERMENTATION STIMULATION PROTEIN A"/>
    <property type="match status" value="1"/>
</dbReference>
<organism evidence="4 5">
    <name type="scientific">Desulfosporosinus meridiei (strain ATCC BAA-275 / DSM 13257 / KCTC 12902 / NCIMB 13706 / S10)</name>
    <dbReference type="NCBI Taxonomy" id="768704"/>
    <lineage>
        <taxon>Bacteria</taxon>
        <taxon>Bacillati</taxon>
        <taxon>Bacillota</taxon>
        <taxon>Clostridia</taxon>
        <taxon>Eubacteriales</taxon>
        <taxon>Desulfitobacteriaceae</taxon>
        <taxon>Desulfosporosinus</taxon>
    </lineage>
</organism>
<evidence type="ECO:0000256" key="1">
    <source>
        <dbReference type="HAMAP-Rule" id="MF_00095"/>
    </source>
</evidence>